<evidence type="ECO:0000259" key="1">
    <source>
        <dbReference type="Pfam" id="PF02350"/>
    </source>
</evidence>
<sequence>MPDRGRSGGSADHDRREVLFLTGTRADFGKLRDVMLAVQESPVLSARVVVTGMHMLRRYGYTVREIERCGLRRLHLIPNQIEDEPMALVLANTVQALARLMHEERPSAVVVHGDRVEALAGALAGSLSNIRVIHIEGGEVSGTIDDAIRHSLSKHAHVHLVANEQAARRLRQLGEEDERIFVVGSPEVDVLTSPDLPTIDEVRRRYDIPFDEYGVLVLHPVTTEARANGPNAASVVDAVLRGDGNWVVIDPNNDEGCRDIRDQLDRLRGERFVRLPSMRFEYFVSLMKHATVLLGNSSAGVREAPVLGTPSVTVGSRQRNRALAESVFTADPVADEISRALERARQLGPFPPHNGFGERGARRRILELLSGEQIWKPSLYKEFVDRDC</sequence>
<dbReference type="Proteomes" id="UP000198727">
    <property type="component" value="Unassembled WGS sequence"/>
</dbReference>
<dbReference type="GO" id="GO:0006047">
    <property type="term" value="P:UDP-N-acetylglucosamine metabolic process"/>
    <property type="evidence" value="ECO:0007669"/>
    <property type="project" value="InterPro"/>
</dbReference>
<protein>
    <submittedName>
        <fullName evidence="2">UDP-N-acetylglucosamine 2-epimerase (Hydrolysing)</fullName>
    </submittedName>
</protein>
<dbReference type="NCBIfam" id="TIGR03568">
    <property type="entry name" value="NeuC_NnaA"/>
    <property type="match status" value="1"/>
</dbReference>
<dbReference type="RefSeq" id="WP_243859665.1">
    <property type="nucleotide sequence ID" value="NZ_FOWW01000007.1"/>
</dbReference>
<dbReference type="EMBL" id="FOWW01000007">
    <property type="protein sequence ID" value="SFQ44099.1"/>
    <property type="molecule type" value="Genomic_DNA"/>
</dbReference>
<evidence type="ECO:0000313" key="2">
    <source>
        <dbReference type="EMBL" id="SFQ44099.1"/>
    </source>
</evidence>
<organism evidence="2 3">
    <name type="scientific">Amycolatopsis arida</name>
    <dbReference type="NCBI Taxonomy" id="587909"/>
    <lineage>
        <taxon>Bacteria</taxon>
        <taxon>Bacillati</taxon>
        <taxon>Actinomycetota</taxon>
        <taxon>Actinomycetes</taxon>
        <taxon>Pseudonocardiales</taxon>
        <taxon>Pseudonocardiaceae</taxon>
        <taxon>Amycolatopsis</taxon>
    </lineage>
</organism>
<dbReference type="AlphaFoldDB" id="A0A1I5YIS5"/>
<dbReference type="STRING" id="587909.SAMN05421810_107191"/>
<dbReference type="SUPFAM" id="SSF53756">
    <property type="entry name" value="UDP-Glycosyltransferase/glycogen phosphorylase"/>
    <property type="match status" value="1"/>
</dbReference>
<dbReference type="PANTHER" id="PTHR43174">
    <property type="entry name" value="UDP-N-ACETYLGLUCOSAMINE 2-EPIMERASE"/>
    <property type="match status" value="1"/>
</dbReference>
<gene>
    <name evidence="2" type="ORF">SAMN05421810_107191</name>
</gene>
<dbReference type="Gene3D" id="3.40.50.2000">
    <property type="entry name" value="Glycogen Phosphorylase B"/>
    <property type="match status" value="2"/>
</dbReference>
<dbReference type="GO" id="GO:0004553">
    <property type="term" value="F:hydrolase activity, hydrolyzing O-glycosyl compounds"/>
    <property type="evidence" value="ECO:0007669"/>
    <property type="project" value="InterPro"/>
</dbReference>
<feature type="domain" description="UDP-N-acetylglucosamine 2-epimerase" evidence="1">
    <location>
        <begin position="37"/>
        <end position="369"/>
    </location>
</feature>
<dbReference type="InterPro" id="IPR029767">
    <property type="entry name" value="WecB-like"/>
</dbReference>
<dbReference type="InterPro" id="IPR020004">
    <property type="entry name" value="UDP-GlcNAc_Epase"/>
</dbReference>
<proteinExistence type="predicted"/>
<name>A0A1I5YIS5_9PSEU</name>
<dbReference type="Pfam" id="PF02350">
    <property type="entry name" value="Epimerase_2"/>
    <property type="match status" value="1"/>
</dbReference>
<dbReference type="PANTHER" id="PTHR43174:SF3">
    <property type="entry name" value="UDP-N-ACETYLGLUCOSAMINE 2-EPIMERASE"/>
    <property type="match status" value="1"/>
</dbReference>
<keyword evidence="3" id="KW-1185">Reference proteome</keyword>
<evidence type="ECO:0000313" key="3">
    <source>
        <dbReference type="Proteomes" id="UP000198727"/>
    </source>
</evidence>
<dbReference type="InterPro" id="IPR003331">
    <property type="entry name" value="UDP_GlcNAc_Epimerase_2_dom"/>
</dbReference>
<reference evidence="3" key="1">
    <citation type="submission" date="2016-10" db="EMBL/GenBank/DDBJ databases">
        <authorList>
            <person name="Varghese N."/>
            <person name="Submissions S."/>
        </authorList>
    </citation>
    <scope>NUCLEOTIDE SEQUENCE [LARGE SCALE GENOMIC DNA]</scope>
    <source>
        <strain evidence="3">CGMCC 4.5579</strain>
    </source>
</reference>
<accession>A0A1I5YIS5</accession>